<feature type="transmembrane region" description="Helical" evidence="1">
    <location>
        <begin position="99"/>
        <end position="117"/>
    </location>
</feature>
<evidence type="ECO:0000256" key="1">
    <source>
        <dbReference type="SAM" id="Phobius"/>
    </source>
</evidence>
<proteinExistence type="predicted"/>
<protein>
    <submittedName>
        <fullName evidence="2">DUF454 family protein</fullName>
    </submittedName>
</protein>
<keyword evidence="3" id="KW-1185">Reference proteome</keyword>
<dbReference type="OrthoDB" id="345900at2"/>
<dbReference type="GO" id="GO:0005886">
    <property type="term" value="C:plasma membrane"/>
    <property type="evidence" value="ECO:0007669"/>
    <property type="project" value="TreeGrafter"/>
</dbReference>
<organism evidence="2 3">
    <name type="scientific">Aquibacillus halophilus</name>
    <dbReference type="NCBI Taxonomy" id="930132"/>
    <lineage>
        <taxon>Bacteria</taxon>
        <taxon>Bacillati</taxon>
        <taxon>Bacillota</taxon>
        <taxon>Bacilli</taxon>
        <taxon>Bacillales</taxon>
        <taxon>Bacillaceae</taxon>
        <taxon>Aquibacillus</taxon>
    </lineage>
</organism>
<dbReference type="RefSeq" id="WP_153738347.1">
    <property type="nucleotide sequence ID" value="NZ_WJNG01000018.1"/>
</dbReference>
<dbReference type="Proteomes" id="UP000799092">
    <property type="component" value="Unassembled WGS sequence"/>
</dbReference>
<dbReference type="PANTHER" id="PTHR35813">
    <property type="entry name" value="INNER MEMBRANE PROTEIN YBAN"/>
    <property type="match status" value="1"/>
</dbReference>
<dbReference type="PIRSF" id="PIRSF016789">
    <property type="entry name" value="DUF454"/>
    <property type="match status" value="1"/>
</dbReference>
<feature type="transmembrane region" description="Helical" evidence="1">
    <location>
        <begin position="7"/>
        <end position="28"/>
    </location>
</feature>
<sequence>MNKVSKSLLIFFGTLFLVLGVIGVILPLVPTTPFLLLAAYFYGRSSITLNNWLHNNKILGKYISQFKQGHGIPLKTKVKVLIILWSSALYSIFFVINSLVISVVLLIIFIAVSYYILSLKATDVSEET</sequence>
<accession>A0A6A8DGF1</accession>
<comment type="caution">
    <text evidence="2">The sequence shown here is derived from an EMBL/GenBank/DDBJ whole genome shotgun (WGS) entry which is preliminary data.</text>
</comment>
<evidence type="ECO:0000313" key="2">
    <source>
        <dbReference type="EMBL" id="MRH44743.1"/>
    </source>
</evidence>
<dbReference type="PANTHER" id="PTHR35813:SF1">
    <property type="entry name" value="INNER MEMBRANE PROTEIN YBAN"/>
    <property type="match status" value="1"/>
</dbReference>
<gene>
    <name evidence="2" type="ORF">GH741_19015</name>
</gene>
<evidence type="ECO:0000313" key="3">
    <source>
        <dbReference type="Proteomes" id="UP000799092"/>
    </source>
</evidence>
<keyword evidence="1" id="KW-0472">Membrane</keyword>
<name>A0A6A8DGF1_9BACI</name>
<dbReference type="InterPro" id="IPR007401">
    <property type="entry name" value="DUF454"/>
</dbReference>
<keyword evidence="1" id="KW-1133">Transmembrane helix</keyword>
<keyword evidence="1" id="KW-0812">Transmembrane</keyword>
<dbReference type="EMBL" id="WJNG01000018">
    <property type="protein sequence ID" value="MRH44743.1"/>
    <property type="molecule type" value="Genomic_DNA"/>
</dbReference>
<dbReference type="AlphaFoldDB" id="A0A6A8DGF1"/>
<dbReference type="Pfam" id="PF04304">
    <property type="entry name" value="DUF454"/>
    <property type="match status" value="1"/>
</dbReference>
<reference evidence="2" key="1">
    <citation type="submission" date="2019-11" db="EMBL/GenBank/DDBJ databases">
        <authorList>
            <person name="Li J."/>
        </authorList>
    </citation>
    <scope>NUCLEOTIDE SEQUENCE</scope>
    <source>
        <strain evidence="2">B6B</strain>
    </source>
</reference>